<dbReference type="EMBL" id="QUAJ01000001">
    <property type="protein sequence ID" value="REI43256.1"/>
    <property type="molecule type" value="Genomic_DNA"/>
</dbReference>
<evidence type="ECO:0000313" key="2">
    <source>
        <dbReference type="Proteomes" id="UP000263486"/>
    </source>
</evidence>
<organism evidence="1 2">
    <name type="scientific">Psychrilyobacter piezotolerans</name>
    <dbReference type="NCBI Taxonomy" id="2293438"/>
    <lineage>
        <taxon>Bacteria</taxon>
        <taxon>Fusobacteriati</taxon>
        <taxon>Fusobacteriota</taxon>
        <taxon>Fusobacteriia</taxon>
        <taxon>Fusobacteriales</taxon>
        <taxon>Fusobacteriaceae</taxon>
        <taxon>Psychrilyobacter</taxon>
    </lineage>
</organism>
<proteinExistence type="predicted"/>
<sequence>MKKIILILVISIGLMSYSKSINQLHNKNIKLRRHFYNKFADTEVTAYSKNRKVIYKGHYKNGKKDGEWITYYKNGKIKSKEIYKDGRKISYGTIPRLIPYAFIKFY</sequence>
<name>A0ABX9KL24_9FUSO</name>
<reference evidence="1 2" key="1">
    <citation type="submission" date="2018-08" db="EMBL/GenBank/DDBJ databases">
        <title>Draft genome sequence of Psychrilyobacter sp. strain SD5 isolated from Black Sea water.</title>
        <authorList>
            <person name="Yadav S."/>
            <person name="Villanueva L."/>
            <person name="Damste J.S.S."/>
        </authorList>
    </citation>
    <scope>NUCLEOTIDE SEQUENCE [LARGE SCALE GENOMIC DNA]</scope>
    <source>
        <strain evidence="1 2">SD5</strain>
    </source>
</reference>
<keyword evidence="2" id="KW-1185">Reference proteome</keyword>
<protein>
    <recommendedName>
        <fullName evidence="3">MORN repeat variant</fullName>
    </recommendedName>
</protein>
<gene>
    <name evidence="1" type="ORF">DYH56_00965</name>
</gene>
<evidence type="ECO:0000313" key="1">
    <source>
        <dbReference type="EMBL" id="REI43256.1"/>
    </source>
</evidence>
<dbReference type="SUPFAM" id="SSF82185">
    <property type="entry name" value="Histone H3 K4-specific methyltransferase SET7/9 N-terminal domain"/>
    <property type="match status" value="1"/>
</dbReference>
<dbReference type="InterPro" id="IPR011652">
    <property type="entry name" value="MORN_2"/>
</dbReference>
<comment type="caution">
    <text evidence="1">The sequence shown here is derived from an EMBL/GenBank/DDBJ whole genome shotgun (WGS) entry which is preliminary data.</text>
</comment>
<dbReference type="Pfam" id="PF07661">
    <property type="entry name" value="MORN_2"/>
    <property type="match status" value="1"/>
</dbReference>
<accession>A0ABX9KL24</accession>
<dbReference type="Gene3D" id="2.20.110.10">
    <property type="entry name" value="Histone H3 K4-specific methyltransferase SET7/9 N-terminal domain"/>
    <property type="match status" value="1"/>
</dbReference>
<dbReference type="Proteomes" id="UP000263486">
    <property type="component" value="Unassembled WGS sequence"/>
</dbReference>
<evidence type="ECO:0008006" key="3">
    <source>
        <dbReference type="Google" id="ProtNLM"/>
    </source>
</evidence>
<dbReference type="RefSeq" id="WP_114640975.1">
    <property type="nucleotide sequence ID" value="NZ_JAACIO010000001.1"/>
</dbReference>